<dbReference type="GO" id="GO:0005886">
    <property type="term" value="C:plasma membrane"/>
    <property type="evidence" value="ECO:0007669"/>
    <property type="project" value="TreeGrafter"/>
</dbReference>
<evidence type="ECO:0000256" key="6">
    <source>
        <dbReference type="ARBA" id="ARBA00023012"/>
    </source>
</evidence>
<organism evidence="9">
    <name type="scientific">Longilinea arvoryzae</name>
    <dbReference type="NCBI Taxonomy" id="360412"/>
    <lineage>
        <taxon>Bacteria</taxon>
        <taxon>Bacillati</taxon>
        <taxon>Chloroflexota</taxon>
        <taxon>Anaerolineae</taxon>
        <taxon>Anaerolineales</taxon>
        <taxon>Anaerolineaceae</taxon>
        <taxon>Longilinea</taxon>
    </lineage>
</organism>
<feature type="transmembrane region" description="Helical" evidence="7">
    <location>
        <begin position="34"/>
        <end position="53"/>
    </location>
</feature>
<keyword evidence="5 9" id="KW-0418">Kinase</keyword>
<dbReference type="Gene3D" id="1.10.287.130">
    <property type="match status" value="1"/>
</dbReference>
<evidence type="ECO:0000256" key="2">
    <source>
        <dbReference type="ARBA" id="ARBA00012438"/>
    </source>
</evidence>
<dbReference type="SUPFAM" id="SSF47384">
    <property type="entry name" value="Homodimeric domain of signal transducing histidine kinase"/>
    <property type="match status" value="1"/>
</dbReference>
<dbReference type="SUPFAM" id="SSF55874">
    <property type="entry name" value="ATPase domain of HSP90 chaperone/DNA topoisomerase II/histidine kinase"/>
    <property type="match status" value="1"/>
</dbReference>
<dbReference type="SMART" id="SM00387">
    <property type="entry name" value="HATPase_c"/>
    <property type="match status" value="1"/>
</dbReference>
<dbReference type="PROSITE" id="PS50109">
    <property type="entry name" value="HIS_KIN"/>
    <property type="match status" value="1"/>
</dbReference>
<feature type="transmembrane region" description="Helical" evidence="7">
    <location>
        <begin position="7"/>
        <end position="28"/>
    </location>
</feature>
<evidence type="ECO:0000256" key="3">
    <source>
        <dbReference type="ARBA" id="ARBA00022553"/>
    </source>
</evidence>
<dbReference type="PANTHER" id="PTHR45453:SF1">
    <property type="entry name" value="PHOSPHATE REGULON SENSOR PROTEIN PHOR"/>
    <property type="match status" value="1"/>
</dbReference>
<dbReference type="InterPro" id="IPR036097">
    <property type="entry name" value="HisK_dim/P_sf"/>
</dbReference>
<dbReference type="InterPro" id="IPR050351">
    <property type="entry name" value="BphY/WalK/GraS-like"/>
</dbReference>
<evidence type="ECO:0000256" key="5">
    <source>
        <dbReference type="ARBA" id="ARBA00022777"/>
    </source>
</evidence>
<dbReference type="CDD" id="cd00082">
    <property type="entry name" value="HisKA"/>
    <property type="match status" value="1"/>
</dbReference>
<accession>A0A0S7BN50</accession>
<dbReference type="GO" id="GO:0000155">
    <property type="term" value="F:phosphorelay sensor kinase activity"/>
    <property type="evidence" value="ECO:0007669"/>
    <property type="project" value="InterPro"/>
</dbReference>
<sequence length="333" mass="37597">MLRNKELRFYFASLFAVLVTGTVISYSIDPRAGLVALIALLLTVVISGLFSYWRYRQIGKLSNYLKRITGGDYSLDIRDNAEGELSILKNEIFKVTVTLREQAEQLKKDKRFLADSISDISHQLKTPITSMRVMTELLGDENLPREKRAEFTQNIRSQLERLQWLVTSLLKLSRMDAGTIEFRKETVDVRSMLTKAVEPLLIPMEIKNQALEISGDERTRFTGDLNWSAEAVTNVIKNCVEHTPQGGKISIQFGETPIHTWIAIQDNGEGIHPDDLPHIFDRFYRGRKSHKDSIGIGLAMSKSILLNQGGAIEANSEPGRGALFTIKIYKSIV</sequence>
<dbReference type="Proteomes" id="UP000055060">
    <property type="component" value="Unassembled WGS sequence"/>
</dbReference>
<keyword evidence="6" id="KW-0902">Two-component regulatory system</keyword>
<keyword evidence="3" id="KW-0597">Phosphoprotein</keyword>
<evidence type="ECO:0000256" key="7">
    <source>
        <dbReference type="SAM" id="Phobius"/>
    </source>
</evidence>
<dbReference type="InterPro" id="IPR003661">
    <property type="entry name" value="HisK_dim/P_dom"/>
</dbReference>
<reference evidence="9" key="1">
    <citation type="submission" date="2015-07" db="EMBL/GenBank/DDBJ databases">
        <title>Draft Genome Sequences of Anaerolinea thermolimosa IMO-1, Bellilinea caldifistulae GOMI-1, Leptolinea tardivitalis YMTK-2, Levilinea saccharolytica KIBI-1,Longilinea arvoryzae KOME-1, Previously Described as Members of the Anaerolineaceae (Chloroflexi).</title>
        <authorList>
            <person name="Sekiguchi Y."/>
            <person name="Ohashi A."/>
            <person name="Matsuura N."/>
            <person name="Tourlousse M.D."/>
        </authorList>
    </citation>
    <scope>NUCLEOTIDE SEQUENCE [LARGE SCALE GENOMIC DNA]</scope>
    <source>
        <strain evidence="9">KOME-1</strain>
    </source>
</reference>
<dbReference type="RefSeq" id="WP_075074575.1">
    <property type="nucleotide sequence ID" value="NZ_DF967972.1"/>
</dbReference>
<dbReference type="InterPro" id="IPR003594">
    <property type="entry name" value="HATPase_dom"/>
</dbReference>
<dbReference type="SMART" id="SM00388">
    <property type="entry name" value="HisKA"/>
    <property type="match status" value="1"/>
</dbReference>
<dbReference type="Pfam" id="PF02518">
    <property type="entry name" value="HATPase_c"/>
    <property type="match status" value="1"/>
</dbReference>
<feature type="domain" description="Histidine kinase" evidence="8">
    <location>
        <begin position="119"/>
        <end position="332"/>
    </location>
</feature>
<keyword evidence="7" id="KW-0472">Membrane</keyword>
<keyword evidence="10" id="KW-1185">Reference proteome</keyword>
<dbReference type="InterPro" id="IPR036890">
    <property type="entry name" value="HATPase_C_sf"/>
</dbReference>
<keyword evidence="7" id="KW-0812">Transmembrane</keyword>
<gene>
    <name evidence="9" type="ORF">LARV_03179</name>
</gene>
<evidence type="ECO:0000259" key="8">
    <source>
        <dbReference type="PROSITE" id="PS50109"/>
    </source>
</evidence>
<protein>
    <recommendedName>
        <fullName evidence="2">histidine kinase</fullName>
        <ecNumber evidence="2">2.7.13.3</ecNumber>
    </recommendedName>
</protein>
<dbReference type="Gene3D" id="6.10.340.10">
    <property type="match status" value="1"/>
</dbReference>
<dbReference type="EC" id="2.7.13.3" evidence="2"/>
<keyword evidence="7" id="KW-1133">Transmembrane helix</keyword>
<dbReference type="EMBL" id="DF967972">
    <property type="protein sequence ID" value="GAP15393.1"/>
    <property type="molecule type" value="Genomic_DNA"/>
</dbReference>
<dbReference type="Gene3D" id="3.30.565.10">
    <property type="entry name" value="Histidine kinase-like ATPase, C-terminal domain"/>
    <property type="match status" value="1"/>
</dbReference>
<evidence type="ECO:0000313" key="10">
    <source>
        <dbReference type="Proteomes" id="UP000055060"/>
    </source>
</evidence>
<dbReference type="OrthoDB" id="9773956at2"/>
<evidence type="ECO:0000256" key="1">
    <source>
        <dbReference type="ARBA" id="ARBA00000085"/>
    </source>
</evidence>
<dbReference type="CDD" id="cd00075">
    <property type="entry name" value="HATPase"/>
    <property type="match status" value="1"/>
</dbReference>
<evidence type="ECO:0000313" key="9">
    <source>
        <dbReference type="EMBL" id="GAP15393.1"/>
    </source>
</evidence>
<dbReference type="InterPro" id="IPR005467">
    <property type="entry name" value="His_kinase_dom"/>
</dbReference>
<dbReference type="STRING" id="360412.LARV_03179"/>
<dbReference type="AlphaFoldDB" id="A0A0S7BN50"/>
<name>A0A0S7BN50_9CHLR</name>
<comment type="catalytic activity">
    <reaction evidence="1">
        <text>ATP + protein L-histidine = ADP + protein N-phospho-L-histidine.</text>
        <dbReference type="EC" id="2.7.13.3"/>
    </reaction>
</comment>
<dbReference type="PANTHER" id="PTHR45453">
    <property type="entry name" value="PHOSPHATE REGULON SENSOR PROTEIN PHOR"/>
    <property type="match status" value="1"/>
</dbReference>
<proteinExistence type="predicted"/>
<dbReference type="GO" id="GO:0016036">
    <property type="term" value="P:cellular response to phosphate starvation"/>
    <property type="evidence" value="ECO:0007669"/>
    <property type="project" value="TreeGrafter"/>
</dbReference>
<keyword evidence="4" id="KW-0808">Transferase</keyword>
<dbReference type="GO" id="GO:0004721">
    <property type="term" value="F:phosphoprotein phosphatase activity"/>
    <property type="evidence" value="ECO:0007669"/>
    <property type="project" value="TreeGrafter"/>
</dbReference>
<dbReference type="InterPro" id="IPR004358">
    <property type="entry name" value="Sig_transdc_His_kin-like_C"/>
</dbReference>
<dbReference type="Pfam" id="PF00512">
    <property type="entry name" value="HisKA"/>
    <property type="match status" value="1"/>
</dbReference>
<evidence type="ECO:0000256" key="4">
    <source>
        <dbReference type="ARBA" id="ARBA00022679"/>
    </source>
</evidence>
<dbReference type="PRINTS" id="PR00344">
    <property type="entry name" value="BCTRLSENSOR"/>
</dbReference>